<keyword evidence="3" id="KW-1185">Reference proteome</keyword>
<dbReference type="AlphaFoldDB" id="A0A328UF03"/>
<gene>
    <name evidence="2" type="ORF">DPQ25_00840</name>
</gene>
<evidence type="ECO:0000313" key="3">
    <source>
        <dbReference type="Proteomes" id="UP000249377"/>
    </source>
</evidence>
<evidence type="ECO:0008006" key="4">
    <source>
        <dbReference type="Google" id="ProtNLM"/>
    </source>
</evidence>
<dbReference type="EMBL" id="QLYR01000001">
    <property type="protein sequence ID" value="RAQ30088.1"/>
    <property type="molecule type" value="Genomic_DNA"/>
</dbReference>
<sequence>MAKKDLYKFTIQFNSGDPQHQQTSEILNRQGRRKAQFLVNAVMHYLHCSETPNIPQPAPVDTAVIETIVRRIMSEQHSEEPTMPKPAERKIPKSKDITFDQDEADMLGEDGMAAIANTMAMFRRG</sequence>
<evidence type="ECO:0000313" key="2">
    <source>
        <dbReference type="EMBL" id="RAQ30088.1"/>
    </source>
</evidence>
<protein>
    <recommendedName>
        <fullName evidence="4">Plasmid segregation centromere-binding protein ParR</fullName>
    </recommendedName>
</protein>
<dbReference type="RefSeq" id="WP_112331284.1">
    <property type="nucleotide sequence ID" value="NZ_QLYR01000001.1"/>
</dbReference>
<name>A0A328UF03_9FIRM</name>
<organism evidence="2 3">
    <name type="scientific">Hydrogeniiclostridium mannosilyticum</name>
    <dbReference type="NCBI Taxonomy" id="2764322"/>
    <lineage>
        <taxon>Bacteria</taxon>
        <taxon>Bacillati</taxon>
        <taxon>Bacillota</taxon>
        <taxon>Clostridia</taxon>
        <taxon>Eubacteriales</taxon>
        <taxon>Acutalibacteraceae</taxon>
        <taxon>Hydrogeniiclostridium</taxon>
    </lineage>
</organism>
<dbReference type="Proteomes" id="UP000249377">
    <property type="component" value="Unassembled WGS sequence"/>
</dbReference>
<accession>A0A328UF03</accession>
<feature type="region of interest" description="Disordered" evidence="1">
    <location>
        <begin position="75"/>
        <end position="95"/>
    </location>
</feature>
<evidence type="ECO:0000256" key="1">
    <source>
        <dbReference type="SAM" id="MobiDB-lite"/>
    </source>
</evidence>
<comment type="caution">
    <text evidence="2">The sequence shown here is derived from an EMBL/GenBank/DDBJ whole genome shotgun (WGS) entry which is preliminary data.</text>
</comment>
<reference evidence="2 3" key="1">
    <citation type="submission" date="2018-06" db="EMBL/GenBank/DDBJ databases">
        <title>Noncontiguous genome sequence of Ruminococcaceae bacterium ASD2818.</title>
        <authorList>
            <person name="Chaplin A.V."/>
            <person name="Sokolova S.R."/>
            <person name="Kochetkova T.O."/>
            <person name="Goltsov A.Y."/>
            <person name="Trofimov D.Y."/>
            <person name="Efimov B.A."/>
        </authorList>
    </citation>
    <scope>NUCLEOTIDE SEQUENCE [LARGE SCALE GENOMIC DNA]</scope>
    <source>
        <strain evidence="2 3">ASD2818</strain>
    </source>
</reference>
<proteinExistence type="predicted"/>